<dbReference type="PANTHER" id="PTHR42796">
    <property type="entry name" value="FUMARYLACETOACETATE HYDROLASE DOMAIN-CONTAINING PROTEIN 2A-RELATED"/>
    <property type="match status" value="1"/>
</dbReference>
<dbReference type="GO" id="GO:0046872">
    <property type="term" value="F:metal ion binding"/>
    <property type="evidence" value="ECO:0007669"/>
    <property type="project" value="UniProtKB-KW"/>
</dbReference>
<dbReference type="InterPro" id="IPR051121">
    <property type="entry name" value="FAH"/>
</dbReference>
<comment type="caution">
    <text evidence="5">The sequence shown here is derived from an EMBL/GenBank/DDBJ whole genome shotgun (WGS) entry which is preliminary data.</text>
</comment>
<dbReference type="SUPFAM" id="SSF56529">
    <property type="entry name" value="FAH"/>
    <property type="match status" value="1"/>
</dbReference>
<dbReference type="InterPro" id="IPR011234">
    <property type="entry name" value="Fumarylacetoacetase-like_C"/>
</dbReference>
<evidence type="ECO:0000259" key="3">
    <source>
        <dbReference type="Pfam" id="PF01557"/>
    </source>
</evidence>
<protein>
    <submittedName>
        <fullName evidence="5">Fumarylacetoacetate hydrolase family protein</fullName>
        <ecNumber evidence="5">3.7.-.-</ecNumber>
    </submittedName>
</protein>
<dbReference type="Gene3D" id="3.90.850.10">
    <property type="entry name" value="Fumarylacetoacetase-like, C-terminal domain"/>
    <property type="match status" value="1"/>
</dbReference>
<keyword evidence="2" id="KW-0479">Metal-binding</keyword>
<evidence type="ECO:0000256" key="2">
    <source>
        <dbReference type="ARBA" id="ARBA00022723"/>
    </source>
</evidence>
<evidence type="ECO:0000259" key="4">
    <source>
        <dbReference type="Pfam" id="PF10370"/>
    </source>
</evidence>
<evidence type="ECO:0000313" key="5">
    <source>
        <dbReference type="EMBL" id="MDY5155295.1"/>
    </source>
</evidence>
<comment type="similarity">
    <text evidence="1">Belongs to the FAH family.</text>
</comment>
<dbReference type="AlphaFoldDB" id="A0AAW9HYG0"/>
<proteinExistence type="inferred from homology"/>
<dbReference type="EMBL" id="JAWNGC010000007">
    <property type="protein sequence ID" value="MDY5155295.1"/>
    <property type="molecule type" value="Genomic_DNA"/>
</dbReference>
<keyword evidence="5" id="KW-0378">Hydrolase</keyword>
<evidence type="ECO:0000313" key="6">
    <source>
        <dbReference type="Proteomes" id="UP001281731"/>
    </source>
</evidence>
<dbReference type="Proteomes" id="UP001281731">
    <property type="component" value="Unassembled WGS sequence"/>
</dbReference>
<dbReference type="EC" id="3.7.-.-" evidence="5"/>
<dbReference type="GO" id="GO:0044281">
    <property type="term" value="P:small molecule metabolic process"/>
    <property type="evidence" value="ECO:0007669"/>
    <property type="project" value="UniProtKB-ARBA"/>
</dbReference>
<dbReference type="Pfam" id="PF10370">
    <property type="entry name" value="Rv2993c-like_N"/>
    <property type="match status" value="1"/>
</dbReference>
<accession>A0AAW9HYG0</accession>
<dbReference type="Pfam" id="PF01557">
    <property type="entry name" value="FAA_hydrolase"/>
    <property type="match status" value="1"/>
</dbReference>
<sequence>MKIARLSLEQGPRYAVLDEAADDYIVLKDDPLFAGMTPTGQRIPVQDAVLLSPMIPRSKALGFAQATAPGTRPEDVLYFVKPNTAVCGPNDPILIPEWAKGGVHPECELAVVIGRLVKDVPVERAMEAVFGYTVVNDVTGRDTFNGAHKLYDTWLPVGPHIVTDTDPSDFTLTTSVNGEEVATAKVADYPISIAESISVASHLCTLLPGDMVLLGTFATQPVLKPGDEVECNIDGIGTLRNPVMKA</sequence>
<dbReference type="InterPro" id="IPR036663">
    <property type="entry name" value="Fumarylacetoacetase_C_sf"/>
</dbReference>
<feature type="domain" description="Fumarylacetoacetase-like C-terminal" evidence="3">
    <location>
        <begin position="67"/>
        <end position="243"/>
    </location>
</feature>
<dbReference type="InterPro" id="IPR018833">
    <property type="entry name" value="Rv2993c-like_N"/>
</dbReference>
<feature type="domain" description="Rv2993c-like N-terminal" evidence="4">
    <location>
        <begin position="1"/>
        <end position="53"/>
    </location>
</feature>
<reference evidence="5" key="1">
    <citation type="submission" date="2023-10" db="EMBL/GenBank/DDBJ databases">
        <title>Whole Genome based description of the genera Actinobaculum and Actinotignum reveals a complex phylogenetic relationship within the species included in the genus Actinotignum.</title>
        <authorList>
            <person name="Jensen C.S."/>
            <person name="Dargis R."/>
            <person name="Kemp M."/>
            <person name="Christensen J.J."/>
        </authorList>
    </citation>
    <scope>NUCLEOTIDE SEQUENCE</scope>
    <source>
        <strain evidence="5">SLA_B511</strain>
    </source>
</reference>
<gene>
    <name evidence="5" type="ORF">R6G80_06095</name>
</gene>
<dbReference type="GO" id="GO:0016787">
    <property type="term" value="F:hydrolase activity"/>
    <property type="evidence" value="ECO:0007669"/>
    <property type="project" value="UniProtKB-KW"/>
</dbReference>
<dbReference type="PANTHER" id="PTHR42796:SF4">
    <property type="entry name" value="FUMARYLACETOACETATE HYDROLASE DOMAIN-CONTAINING PROTEIN 2A"/>
    <property type="match status" value="1"/>
</dbReference>
<organism evidence="5 6">
    <name type="scientific">Actinotignum urinale</name>
    <dbReference type="NCBI Taxonomy" id="190146"/>
    <lineage>
        <taxon>Bacteria</taxon>
        <taxon>Bacillati</taxon>
        <taxon>Actinomycetota</taxon>
        <taxon>Actinomycetes</taxon>
        <taxon>Actinomycetales</taxon>
        <taxon>Actinomycetaceae</taxon>
        <taxon>Actinotignum</taxon>
    </lineage>
</organism>
<dbReference type="Gene3D" id="2.30.30.370">
    <property type="entry name" value="FAH"/>
    <property type="match status" value="1"/>
</dbReference>
<name>A0AAW9HYG0_9ACTO</name>
<evidence type="ECO:0000256" key="1">
    <source>
        <dbReference type="ARBA" id="ARBA00010211"/>
    </source>
</evidence>